<name>Q3APG7_CHLCH</name>
<sequence length="798" mass="88427">MKKQILLFSAIFSGYTFLLLLLYFPLVFQSQVLTAPDSLIPQASSMALDKLQAESGSYPLWQPWIFSGMPTVEAFSYLSGLYYPNLLFNLFHTDGVLLQLLHLAFAGAGTFLLLRDLRLSLLASIAGGLIFLCNPFFSAMLVHGHGSQLMTTAYMPWMLWAAMRFMDRGGVAEAGIFALIAGLQLQRAHVQMAYYSWLMMLLLVVVLFATRRWVVPQAVQRGGLFVIASVTAIAMAAAIYLPASHYAEASVRGAAVGGGGAAWEYATLWSLHPLEAITFLFPGFFGFGGVTYWGFMPFTDFPHYAGLVVLLLALMGLIMRRREPMTWLFAGVGFLALLLAFGRFFSPIFDLFYSFAPLFSRFRVPSMALIMLYFALAALAAIGLHELLERKPQRLLKVLRLSSIVVALLLLIFLALEEVAEHAARSLFPLPQVDSFELVSAINSIRWEQLSSSVIVTLTLLLLVAGVLWLLLSGKISSKYSASLLVLLAVGDLLWVTVQVIYPSAHSLRTPLFADKQQVAPAFQHDDVTRFLASQPKPFRIYPAGNFFTENKFALFGIESVGGYHPAKLKSYDDLLQVSDNLASIALLRMLNVHYIVSPAPIEHPTLTLATSGTLQRANGSAQAFVYRLQEPAPRAWFVSRVVPFSNKQELYSHLLDDTASLSVAYVEAQQWQGAQRFSEGTIQSVTTQPESIKLNVNAPNSSFLVLSEIYYPNGWQVMLDGKATSMLRVNGVLRGVNVPAGNHAIHFSYNRHLFEQSQWIALAGFIIALLMIAGGLLWKHLLLSGEKRVVRGFHTIR</sequence>
<feature type="transmembrane region" description="Helical" evidence="1">
    <location>
        <begin position="301"/>
        <end position="319"/>
    </location>
</feature>
<proteinExistence type="predicted"/>
<evidence type="ECO:0000313" key="2">
    <source>
        <dbReference type="EMBL" id="ABB29108.1"/>
    </source>
</evidence>
<dbReference type="PANTHER" id="PTHR38454:SF1">
    <property type="entry name" value="INTEGRAL MEMBRANE PROTEIN"/>
    <property type="match status" value="1"/>
</dbReference>
<dbReference type="AlphaFoldDB" id="Q3APG7"/>
<feature type="transmembrane region" description="Helical" evidence="1">
    <location>
        <begin position="326"/>
        <end position="346"/>
    </location>
</feature>
<dbReference type="OrthoDB" id="9772884at2"/>
<feature type="transmembrane region" description="Helical" evidence="1">
    <location>
        <begin position="222"/>
        <end position="243"/>
    </location>
</feature>
<feature type="transmembrane region" description="Helical" evidence="1">
    <location>
        <begin position="95"/>
        <end position="114"/>
    </location>
</feature>
<gene>
    <name evidence="2" type="ordered locus">Cag_1857</name>
</gene>
<dbReference type="PANTHER" id="PTHR38454">
    <property type="entry name" value="INTEGRAL MEMBRANE PROTEIN-RELATED"/>
    <property type="match status" value="1"/>
</dbReference>
<accession>Q3APG7</accession>
<feature type="transmembrane region" description="Helical" evidence="1">
    <location>
        <begin position="484"/>
        <end position="502"/>
    </location>
</feature>
<dbReference type="EMBL" id="CP000108">
    <property type="protein sequence ID" value="ABB29108.1"/>
    <property type="molecule type" value="Genomic_DNA"/>
</dbReference>
<feature type="transmembrane region" description="Helical" evidence="1">
    <location>
        <begin position="276"/>
        <end position="295"/>
    </location>
</feature>
<dbReference type="InterPro" id="IPR018580">
    <property type="entry name" value="Uncharacterised_YfhO"/>
</dbReference>
<dbReference type="KEGG" id="cch:Cag_1857"/>
<feature type="transmembrane region" description="Helical" evidence="1">
    <location>
        <begin position="398"/>
        <end position="416"/>
    </location>
</feature>
<dbReference type="Pfam" id="PF09586">
    <property type="entry name" value="YfhO"/>
    <property type="match status" value="1"/>
</dbReference>
<dbReference type="STRING" id="340177.Cag_1857"/>
<feature type="transmembrane region" description="Helical" evidence="1">
    <location>
        <begin position="120"/>
        <end position="144"/>
    </location>
</feature>
<keyword evidence="1" id="KW-0812">Transmembrane</keyword>
<protein>
    <recommendedName>
        <fullName evidence="3">YfhO family protein</fullName>
    </recommendedName>
</protein>
<organism evidence="2">
    <name type="scientific">Chlorobium chlorochromatii (strain CaD3)</name>
    <dbReference type="NCBI Taxonomy" id="340177"/>
    <lineage>
        <taxon>Bacteria</taxon>
        <taxon>Pseudomonadati</taxon>
        <taxon>Chlorobiota</taxon>
        <taxon>Chlorobiia</taxon>
        <taxon>Chlorobiales</taxon>
        <taxon>Chlorobiaceae</taxon>
        <taxon>Chlorobium/Pelodictyon group</taxon>
        <taxon>Chlorobium</taxon>
    </lineage>
</organism>
<evidence type="ECO:0008006" key="3">
    <source>
        <dbReference type="Google" id="ProtNLM"/>
    </source>
</evidence>
<feature type="transmembrane region" description="Helical" evidence="1">
    <location>
        <begin position="366"/>
        <end position="386"/>
    </location>
</feature>
<feature type="transmembrane region" description="Helical" evidence="1">
    <location>
        <begin position="165"/>
        <end position="186"/>
    </location>
</feature>
<keyword evidence="1" id="KW-1133">Transmembrane helix</keyword>
<feature type="transmembrane region" description="Helical" evidence="1">
    <location>
        <begin position="760"/>
        <end position="779"/>
    </location>
</feature>
<evidence type="ECO:0000256" key="1">
    <source>
        <dbReference type="SAM" id="Phobius"/>
    </source>
</evidence>
<feature type="transmembrane region" description="Helical" evidence="1">
    <location>
        <begin position="192"/>
        <end position="210"/>
    </location>
</feature>
<reference evidence="2" key="1">
    <citation type="submission" date="2005-08" db="EMBL/GenBank/DDBJ databases">
        <title>Complete sequence of Chlorobium chlorochromatii CaD3.</title>
        <authorList>
            <person name="Copeland A."/>
            <person name="Lucas S."/>
            <person name="Lapidus A."/>
            <person name="Barry K."/>
            <person name="Detter J.C."/>
            <person name="Glavina T."/>
            <person name="Hammon N."/>
            <person name="Israni S."/>
            <person name="Pitluck S."/>
            <person name="Bryant D."/>
            <person name="Schmutz J."/>
            <person name="Larimer F."/>
            <person name="Land M."/>
            <person name="Kyrpides N."/>
            <person name="Ivanova N."/>
            <person name="Richardson P."/>
        </authorList>
    </citation>
    <scope>NUCLEOTIDE SEQUENCE [LARGE SCALE GENOMIC DNA]</scope>
    <source>
        <strain evidence="2">CaD3</strain>
    </source>
</reference>
<dbReference type="eggNOG" id="COG5617">
    <property type="taxonomic scope" value="Bacteria"/>
</dbReference>
<feature type="transmembrane region" description="Helical" evidence="1">
    <location>
        <begin position="7"/>
        <end position="28"/>
    </location>
</feature>
<keyword evidence="1" id="KW-0472">Membrane</keyword>
<dbReference type="HOGENOM" id="CLU_008305_0_0_10"/>
<feature type="transmembrane region" description="Helical" evidence="1">
    <location>
        <begin position="450"/>
        <end position="472"/>
    </location>
</feature>